<gene>
    <name evidence="2" type="ORF">VTL71DRAFT_10076</name>
</gene>
<dbReference type="Proteomes" id="UP001595075">
    <property type="component" value="Unassembled WGS sequence"/>
</dbReference>
<keyword evidence="3" id="KW-1185">Reference proteome</keyword>
<proteinExistence type="predicted"/>
<feature type="region of interest" description="Disordered" evidence="1">
    <location>
        <begin position="272"/>
        <end position="292"/>
    </location>
</feature>
<reference evidence="2 3" key="1">
    <citation type="journal article" date="2024" name="Commun. Biol.">
        <title>Comparative genomic analysis of thermophilic fungi reveals convergent evolutionary adaptations and gene losses.</title>
        <authorList>
            <person name="Steindorff A.S."/>
            <person name="Aguilar-Pontes M.V."/>
            <person name="Robinson A.J."/>
            <person name="Andreopoulos B."/>
            <person name="LaButti K."/>
            <person name="Kuo A."/>
            <person name="Mondo S."/>
            <person name="Riley R."/>
            <person name="Otillar R."/>
            <person name="Haridas S."/>
            <person name="Lipzen A."/>
            <person name="Grimwood J."/>
            <person name="Schmutz J."/>
            <person name="Clum A."/>
            <person name="Reid I.D."/>
            <person name="Moisan M.C."/>
            <person name="Butler G."/>
            <person name="Nguyen T.T.M."/>
            <person name="Dewar K."/>
            <person name="Conant G."/>
            <person name="Drula E."/>
            <person name="Henrissat B."/>
            <person name="Hansel C."/>
            <person name="Singer S."/>
            <person name="Hutchinson M.I."/>
            <person name="de Vries R.P."/>
            <person name="Natvig D.O."/>
            <person name="Powell A.J."/>
            <person name="Tsang A."/>
            <person name="Grigoriev I.V."/>
        </authorList>
    </citation>
    <scope>NUCLEOTIDE SEQUENCE [LARGE SCALE GENOMIC DNA]</scope>
    <source>
        <strain evidence="2 3">CBS 494.80</strain>
    </source>
</reference>
<evidence type="ECO:0000313" key="3">
    <source>
        <dbReference type="Proteomes" id="UP001595075"/>
    </source>
</evidence>
<evidence type="ECO:0000256" key="1">
    <source>
        <dbReference type="SAM" id="MobiDB-lite"/>
    </source>
</evidence>
<protein>
    <submittedName>
        <fullName evidence="2">Uncharacterized protein</fullName>
    </submittedName>
</protein>
<organism evidence="2 3">
    <name type="scientific">Oculimacula yallundae</name>
    <dbReference type="NCBI Taxonomy" id="86028"/>
    <lineage>
        <taxon>Eukaryota</taxon>
        <taxon>Fungi</taxon>
        <taxon>Dikarya</taxon>
        <taxon>Ascomycota</taxon>
        <taxon>Pezizomycotina</taxon>
        <taxon>Leotiomycetes</taxon>
        <taxon>Helotiales</taxon>
        <taxon>Ploettnerulaceae</taxon>
        <taxon>Oculimacula</taxon>
    </lineage>
</organism>
<dbReference type="EMBL" id="JAZHXI010000025">
    <property type="protein sequence ID" value="KAL2059921.1"/>
    <property type="molecule type" value="Genomic_DNA"/>
</dbReference>
<name>A0ABR4BQA3_9HELO</name>
<evidence type="ECO:0000313" key="2">
    <source>
        <dbReference type="EMBL" id="KAL2059921.1"/>
    </source>
</evidence>
<accession>A0ABR4BQA3</accession>
<comment type="caution">
    <text evidence="2">The sequence shown here is derived from an EMBL/GenBank/DDBJ whole genome shotgun (WGS) entry which is preliminary data.</text>
</comment>
<sequence length="317" mass="32871">MPTATSLSGYDLLNIGPATTTFTAPASCATAYRTMVAREDFPQNPLYNVHCPWQPPADCNPSGSVVQSLISSARVAEATDHDATFFIPYQSPGIFCPSGQTTAGVAEKLNPTSYKVSGVFNMTFDTDESWNYPVFQPYLDVFVSALEPGETAILCCPSSYTAAPGNCYSAIPTSVFMPTTGCARMIPGEDIGTISGTFTFGGQVFTGGALTITGTIPYSTRTTSIERDEASSYVGVAVEEMGLLVHQSSDLKTASVTSLGSNATALITPTASTVPATSTAPTSSSTTSTSSALHVKGNGRVLAVLCLLLGIGASLVV</sequence>